<proteinExistence type="predicted"/>
<evidence type="ECO:0000313" key="3">
    <source>
        <dbReference type="Proteomes" id="UP001317779"/>
    </source>
</evidence>
<feature type="domain" description="DUF559" evidence="1">
    <location>
        <begin position="22"/>
        <end position="78"/>
    </location>
</feature>
<dbReference type="RefSeq" id="WP_263795921.1">
    <property type="nucleotide sequence ID" value="NZ_AP027141.1"/>
</dbReference>
<evidence type="ECO:0000259" key="1">
    <source>
        <dbReference type="Pfam" id="PF04480"/>
    </source>
</evidence>
<gene>
    <name evidence="2" type="ORF">Microterr_08760</name>
</gene>
<evidence type="ECO:0000313" key="2">
    <source>
        <dbReference type="EMBL" id="BDV30216.1"/>
    </source>
</evidence>
<accession>A0ABM8DXI8</accession>
<organism evidence="2 3">
    <name type="scientific">Microbacterium terricola</name>
    <dbReference type="NCBI Taxonomy" id="344163"/>
    <lineage>
        <taxon>Bacteria</taxon>
        <taxon>Bacillati</taxon>
        <taxon>Actinomycetota</taxon>
        <taxon>Actinomycetes</taxon>
        <taxon>Micrococcales</taxon>
        <taxon>Microbacteriaceae</taxon>
        <taxon>Microbacterium</taxon>
    </lineage>
</organism>
<dbReference type="Pfam" id="PF04480">
    <property type="entry name" value="DUF559"/>
    <property type="match status" value="1"/>
</dbReference>
<name>A0ABM8DXI8_9MICO</name>
<protein>
    <recommendedName>
        <fullName evidence="1">DUF559 domain-containing protein</fullName>
    </recommendedName>
</protein>
<keyword evidence="3" id="KW-1185">Reference proteome</keyword>
<sequence>MADGIHRPACARTGVPADGDSLAIQLDGFAHHSSAADRRRDIEADARLVALGYVVLRFDFHQVLFQWDHVLDTIRTAMAQGAHRRLGSGRRSLQNT</sequence>
<dbReference type="Gene3D" id="3.40.960.10">
    <property type="entry name" value="VSR Endonuclease"/>
    <property type="match status" value="1"/>
</dbReference>
<dbReference type="InterPro" id="IPR007569">
    <property type="entry name" value="DUF559"/>
</dbReference>
<dbReference type="EMBL" id="AP027141">
    <property type="protein sequence ID" value="BDV30216.1"/>
    <property type="molecule type" value="Genomic_DNA"/>
</dbReference>
<dbReference type="Proteomes" id="UP001317779">
    <property type="component" value="Chromosome"/>
</dbReference>
<reference evidence="2 3" key="1">
    <citation type="submission" date="2022-12" db="EMBL/GenBank/DDBJ databases">
        <title>Microbacterium terricola strain KV-448 chromosome, complete genome.</title>
        <authorList>
            <person name="Oshima T."/>
            <person name="Moriya T."/>
            <person name="Bessho Y."/>
        </authorList>
    </citation>
    <scope>NUCLEOTIDE SEQUENCE [LARGE SCALE GENOMIC DNA]</scope>
    <source>
        <strain evidence="2 3">KV-448</strain>
    </source>
</reference>